<dbReference type="PRINTS" id="PR00038">
    <property type="entry name" value="HTHLUXR"/>
</dbReference>
<dbReference type="Pfam" id="PF13191">
    <property type="entry name" value="AAA_16"/>
    <property type="match status" value="1"/>
</dbReference>
<evidence type="ECO:0000259" key="5">
    <source>
        <dbReference type="PROSITE" id="PS50043"/>
    </source>
</evidence>
<keyword evidence="3" id="KW-0804">Transcription</keyword>
<dbReference type="InterPro" id="IPR011990">
    <property type="entry name" value="TPR-like_helical_dom_sf"/>
</dbReference>
<dbReference type="SMART" id="SM00421">
    <property type="entry name" value="HTH_LUXR"/>
    <property type="match status" value="1"/>
</dbReference>
<dbReference type="eggNOG" id="COG2909">
    <property type="taxonomic scope" value="Bacteria"/>
</dbReference>
<reference evidence="7" key="1">
    <citation type="submission" date="2016-10" db="EMBL/GenBank/DDBJ databases">
        <authorList>
            <person name="Varghese N."/>
        </authorList>
    </citation>
    <scope>NUCLEOTIDE SEQUENCE [LARGE SCALE GENOMIC DNA]</scope>
    <source>
        <strain evidence="7">DSM 45096 / BCRC 16803 / CGMCC 4.1857 / CIP 109030 / JCM 12277 / KCTC 19219 / NBRC 100920 / 33214</strain>
    </source>
</reference>
<feature type="region of interest" description="Disordered" evidence="4">
    <location>
        <begin position="574"/>
        <end position="593"/>
    </location>
</feature>
<dbReference type="Proteomes" id="UP000183015">
    <property type="component" value="Unassembled WGS sequence"/>
</dbReference>
<keyword evidence="2" id="KW-0238">DNA-binding</keyword>
<dbReference type="InterPro" id="IPR000792">
    <property type="entry name" value="Tscrpt_reg_LuxR_C"/>
</dbReference>
<dbReference type="SUPFAM" id="SSF46894">
    <property type="entry name" value="C-terminal effector domain of the bipartite response regulators"/>
    <property type="match status" value="1"/>
</dbReference>
<feature type="region of interest" description="Disordered" evidence="4">
    <location>
        <begin position="813"/>
        <end position="836"/>
    </location>
</feature>
<dbReference type="InterPro" id="IPR041664">
    <property type="entry name" value="AAA_16"/>
</dbReference>
<organism evidence="6 7">
    <name type="scientific">Streptacidiphilus jiangxiensis</name>
    <dbReference type="NCBI Taxonomy" id="235985"/>
    <lineage>
        <taxon>Bacteria</taxon>
        <taxon>Bacillati</taxon>
        <taxon>Actinomycetota</taxon>
        <taxon>Actinomycetes</taxon>
        <taxon>Kitasatosporales</taxon>
        <taxon>Streptomycetaceae</taxon>
        <taxon>Streptacidiphilus</taxon>
    </lineage>
</organism>
<dbReference type="InterPro" id="IPR059106">
    <property type="entry name" value="WHD_MalT"/>
</dbReference>
<dbReference type="STRING" id="235985.SAMN05414137_113136"/>
<evidence type="ECO:0000256" key="3">
    <source>
        <dbReference type="ARBA" id="ARBA00023163"/>
    </source>
</evidence>
<dbReference type="PANTHER" id="PTHR44688">
    <property type="entry name" value="DNA-BINDING TRANSCRIPTIONAL ACTIVATOR DEVR_DOSR"/>
    <property type="match status" value="1"/>
</dbReference>
<dbReference type="InterPro" id="IPR016032">
    <property type="entry name" value="Sig_transdc_resp-reg_C-effctor"/>
</dbReference>
<dbReference type="Gene3D" id="3.40.50.300">
    <property type="entry name" value="P-loop containing nucleotide triphosphate hydrolases"/>
    <property type="match status" value="1"/>
</dbReference>
<evidence type="ECO:0000256" key="2">
    <source>
        <dbReference type="ARBA" id="ARBA00023125"/>
    </source>
</evidence>
<evidence type="ECO:0000256" key="1">
    <source>
        <dbReference type="ARBA" id="ARBA00023015"/>
    </source>
</evidence>
<dbReference type="InterPro" id="IPR027417">
    <property type="entry name" value="P-loop_NTPase"/>
</dbReference>
<feature type="domain" description="HTH luxR-type" evidence="5">
    <location>
        <begin position="829"/>
        <end position="894"/>
    </location>
</feature>
<evidence type="ECO:0000313" key="7">
    <source>
        <dbReference type="Proteomes" id="UP000183015"/>
    </source>
</evidence>
<dbReference type="Gene3D" id="1.10.10.10">
    <property type="entry name" value="Winged helix-like DNA-binding domain superfamily/Winged helix DNA-binding domain"/>
    <property type="match status" value="1"/>
</dbReference>
<accession>A0A1H7T9C9</accession>
<dbReference type="RefSeq" id="WP_042444221.1">
    <property type="nucleotide sequence ID" value="NZ_BBPN01000006.1"/>
</dbReference>
<dbReference type="Pfam" id="PF00196">
    <property type="entry name" value="GerE"/>
    <property type="match status" value="1"/>
</dbReference>
<dbReference type="Pfam" id="PF25873">
    <property type="entry name" value="WHD_MalT"/>
    <property type="match status" value="1"/>
</dbReference>
<dbReference type="Gene3D" id="1.25.40.10">
    <property type="entry name" value="Tetratricopeptide repeat domain"/>
    <property type="match status" value="1"/>
</dbReference>
<dbReference type="SUPFAM" id="SSF48452">
    <property type="entry name" value="TPR-like"/>
    <property type="match status" value="1"/>
</dbReference>
<dbReference type="InterPro" id="IPR036388">
    <property type="entry name" value="WH-like_DNA-bd_sf"/>
</dbReference>
<name>A0A1H7T9C9_STRJI</name>
<dbReference type="PANTHER" id="PTHR44688:SF16">
    <property type="entry name" value="DNA-BINDING TRANSCRIPTIONAL ACTIVATOR DEVR_DOSR"/>
    <property type="match status" value="1"/>
</dbReference>
<dbReference type="Pfam" id="PF17874">
    <property type="entry name" value="TPR_MalT"/>
    <property type="match status" value="1"/>
</dbReference>
<dbReference type="InterPro" id="IPR041617">
    <property type="entry name" value="TPR_MalT"/>
</dbReference>
<keyword evidence="1" id="KW-0805">Transcription regulation</keyword>
<dbReference type="GO" id="GO:0006355">
    <property type="term" value="P:regulation of DNA-templated transcription"/>
    <property type="evidence" value="ECO:0007669"/>
    <property type="project" value="InterPro"/>
</dbReference>
<protein>
    <submittedName>
        <fullName evidence="6">LuxR family transcriptional regulator, maltose regulon positive regulatory protein</fullName>
    </submittedName>
</protein>
<feature type="compositionally biased region" description="Pro residues" evidence="4">
    <location>
        <begin position="817"/>
        <end position="832"/>
    </location>
</feature>
<proteinExistence type="predicted"/>
<dbReference type="EMBL" id="FOAZ01000013">
    <property type="protein sequence ID" value="SEL81135.1"/>
    <property type="molecule type" value="Genomic_DNA"/>
</dbReference>
<keyword evidence="7" id="KW-1185">Reference proteome</keyword>
<evidence type="ECO:0000313" key="6">
    <source>
        <dbReference type="EMBL" id="SEL81135.1"/>
    </source>
</evidence>
<sequence length="896" mass="95924">MTPMPDESSHLILPDGDPVLTSRFAVPVLPPTFVHRGRLTQHLQQGLRDGPLVLVNGPAGAGKTFLVADWFTSARPRGSAAWLTLESSDDASGLFWAYTLEALRYHGVELSEHIGSPGLPARVDPSLLARLADELNRREEPVTLVLDEFDRITSPAVAEELHELVRHASPRLRLVLVSRSDPLLPLHRYAAAGQLTEVRAAELAFKVHETSTLLSLHGLPSSDGVVRALNERTHGWAAGLRLWALAALRAPDPESYLKEFEESDNTIADFLTVEVLERQRQETQDLLLRTSLLERIHPDLADALTGRKDAGRLLVDLHRVNAFVTPVGHSWYRQHPLFAEILRARLRARYPGLEAELHSRAAHWLGSTGLVMDALPHAVAAGDWGFAATLLVDDLAIGSLLTGRDTDRLTDLFSRMPPGADGAAPELIRAALALARHDTQRGVTHLRQAESEVRAAGGPAARLSLTYLNVLAGRLLADADRAETAAREADQVRDEDAYLLKGLESAHPEFGALLLSDLGAVLLWAGRLDEAREALQAAAEVESSPSTAGPRHESLNRLALIELLSGRLRRAEQQVGAADSEAERSGLPKTEGTGTGQLALAEVALERDDLSAARRALERAAALEAAQDDPVVSGGLAVLRSRLCLARGDVRGALEALRGVRKAAEAAGGTPAPEWLSDRAVAAAAAARLAAGDPAAAVAAVQEQDAAGPEALVAEAQAQLACGDCESALRALDRLPASAARGPAVAVAVLLARAQAATALGDDAAARRLLVRALTVAAPERQRRPFREAAPWLRRMLRSEPSLAASHDWLPAELRPAPAPGQGPAGEVPPGPVESLSSRECDVLARAAQLMSTEEIAADLFLSVNTVKTHLKNINRKLSVTRRTEAVRRARELGLL</sequence>
<dbReference type="AlphaFoldDB" id="A0A1H7T9C9"/>
<dbReference type="GO" id="GO:0003677">
    <property type="term" value="F:DNA binding"/>
    <property type="evidence" value="ECO:0007669"/>
    <property type="project" value="UniProtKB-KW"/>
</dbReference>
<evidence type="ECO:0000256" key="4">
    <source>
        <dbReference type="SAM" id="MobiDB-lite"/>
    </source>
</evidence>
<dbReference type="PROSITE" id="PS50043">
    <property type="entry name" value="HTH_LUXR_2"/>
    <property type="match status" value="1"/>
</dbReference>
<dbReference type="SUPFAM" id="SSF52540">
    <property type="entry name" value="P-loop containing nucleoside triphosphate hydrolases"/>
    <property type="match status" value="1"/>
</dbReference>
<gene>
    <name evidence="6" type="ORF">SAMN05414137_113136</name>
</gene>
<dbReference type="CDD" id="cd06170">
    <property type="entry name" value="LuxR_C_like"/>
    <property type="match status" value="1"/>
</dbReference>